<dbReference type="AlphaFoldDB" id="A0A6S7KDR0"/>
<proteinExistence type="predicted"/>
<evidence type="ECO:0000313" key="3">
    <source>
        <dbReference type="Proteomes" id="UP001152795"/>
    </source>
</evidence>
<dbReference type="EMBL" id="CACRXK020032646">
    <property type="protein sequence ID" value="CAB4043565.1"/>
    <property type="molecule type" value="Genomic_DNA"/>
</dbReference>
<accession>A0A6S7KDR0</accession>
<feature type="region of interest" description="Disordered" evidence="1">
    <location>
        <begin position="1"/>
        <end position="67"/>
    </location>
</feature>
<keyword evidence="3" id="KW-1185">Reference proteome</keyword>
<name>A0A6S7KDR0_PARCT</name>
<protein>
    <submittedName>
        <fullName evidence="2">Uncharacterized protein</fullName>
    </submittedName>
</protein>
<evidence type="ECO:0000256" key="1">
    <source>
        <dbReference type="SAM" id="MobiDB-lite"/>
    </source>
</evidence>
<organism evidence="2 3">
    <name type="scientific">Paramuricea clavata</name>
    <name type="common">Red gorgonian</name>
    <name type="synonym">Violescent sea-whip</name>
    <dbReference type="NCBI Taxonomy" id="317549"/>
    <lineage>
        <taxon>Eukaryota</taxon>
        <taxon>Metazoa</taxon>
        <taxon>Cnidaria</taxon>
        <taxon>Anthozoa</taxon>
        <taxon>Octocorallia</taxon>
        <taxon>Malacalcyonacea</taxon>
        <taxon>Plexauridae</taxon>
        <taxon>Paramuricea</taxon>
    </lineage>
</organism>
<dbReference type="Proteomes" id="UP001152795">
    <property type="component" value="Unassembled WGS sequence"/>
</dbReference>
<comment type="caution">
    <text evidence="2">The sequence shown here is derived from an EMBL/GenBank/DDBJ whole genome shotgun (WGS) entry which is preliminary data.</text>
</comment>
<reference evidence="2" key="1">
    <citation type="submission" date="2020-04" db="EMBL/GenBank/DDBJ databases">
        <authorList>
            <person name="Alioto T."/>
            <person name="Alioto T."/>
            <person name="Gomez Garrido J."/>
        </authorList>
    </citation>
    <scope>NUCLEOTIDE SEQUENCE</scope>
    <source>
        <strain evidence="2">A484AB</strain>
    </source>
</reference>
<feature type="compositionally biased region" description="Pro residues" evidence="1">
    <location>
        <begin position="51"/>
        <end position="67"/>
    </location>
</feature>
<evidence type="ECO:0000313" key="2">
    <source>
        <dbReference type="EMBL" id="CAB4043565.1"/>
    </source>
</evidence>
<gene>
    <name evidence="2" type="ORF">PACLA_8A046907</name>
</gene>
<sequence length="67" mass="7394">MRDDTRESSSVNIETFRDNAEVLASDEAQELDPQLSEQESDTADTNESTPLPTPPEDNPTPHNTPLP</sequence>